<keyword evidence="1" id="KW-0472">Membrane</keyword>
<feature type="transmembrane region" description="Helical" evidence="1">
    <location>
        <begin position="31"/>
        <end position="52"/>
    </location>
</feature>
<reference evidence="2" key="1">
    <citation type="journal article" date="2020" name="Nature">
        <title>Giant virus diversity and host interactions through global metagenomics.</title>
        <authorList>
            <person name="Schulz F."/>
            <person name="Roux S."/>
            <person name="Paez-Espino D."/>
            <person name="Jungbluth S."/>
            <person name="Walsh D.A."/>
            <person name="Denef V.J."/>
            <person name="McMahon K.D."/>
            <person name="Konstantinidis K.T."/>
            <person name="Eloe-Fadrosh E.A."/>
            <person name="Kyrpides N.C."/>
            <person name="Woyke T."/>
        </authorList>
    </citation>
    <scope>NUCLEOTIDE SEQUENCE</scope>
    <source>
        <strain evidence="2">GVMAG-S-1035231-58</strain>
    </source>
</reference>
<dbReference type="AlphaFoldDB" id="A0A6C0M1D3"/>
<feature type="transmembrane region" description="Helical" evidence="1">
    <location>
        <begin position="6"/>
        <end position="24"/>
    </location>
</feature>
<evidence type="ECO:0000256" key="1">
    <source>
        <dbReference type="SAM" id="Phobius"/>
    </source>
</evidence>
<dbReference type="EMBL" id="MN740639">
    <property type="protein sequence ID" value="QHU36450.1"/>
    <property type="molecule type" value="Genomic_DNA"/>
</dbReference>
<proteinExistence type="predicted"/>
<organism evidence="2">
    <name type="scientific">viral metagenome</name>
    <dbReference type="NCBI Taxonomy" id="1070528"/>
    <lineage>
        <taxon>unclassified sequences</taxon>
        <taxon>metagenomes</taxon>
        <taxon>organismal metagenomes</taxon>
    </lineage>
</organism>
<sequence>MQWEKILFHAVLFYAFIPGVLVRLPPGGSTLTVNVVHSLLFAVVSCYAWKLVFPGK</sequence>
<evidence type="ECO:0000313" key="2">
    <source>
        <dbReference type="EMBL" id="QHU36450.1"/>
    </source>
</evidence>
<name>A0A6C0M1D3_9ZZZZ</name>
<keyword evidence="1" id="KW-1133">Transmembrane helix</keyword>
<keyword evidence="1" id="KW-0812">Transmembrane</keyword>
<accession>A0A6C0M1D3</accession>
<protein>
    <submittedName>
        <fullName evidence="2">Uncharacterized protein</fullName>
    </submittedName>
</protein>